<accession>A0A3N4LUE0</accession>
<evidence type="ECO:0000313" key="2">
    <source>
        <dbReference type="Proteomes" id="UP000267821"/>
    </source>
</evidence>
<name>A0A3N4LUE0_9PEZI</name>
<keyword evidence="2" id="KW-1185">Reference proteome</keyword>
<protein>
    <submittedName>
        <fullName evidence="1">Uncharacterized protein</fullName>
    </submittedName>
</protein>
<evidence type="ECO:0000313" key="1">
    <source>
        <dbReference type="EMBL" id="RPB26420.1"/>
    </source>
</evidence>
<sequence>MSHADLDPDMELKKDDATDKVHMRVQILLFMHDNGIITDNLTEKNKYTWHFGTGYNVTAATLGRLANDIVEELFNSGHRCMKEIGKSEKEVVEMIRKLVDDDLAKFFGVAR</sequence>
<proteinExistence type="predicted"/>
<dbReference type="EMBL" id="ML121534">
    <property type="protein sequence ID" value="RPB26420.1"/>
    <property type="molecule type" value="Genomic_DNA"/>
</dbReference>
<reference evidence="1 2" key="1">
    <citation type="journal article" date="2018" name="Nat. Ecol. Evol.">
        <title>Pezizomycetes genomes reveal the molecular basis of ectomycorrhizal truffle lifestyle.</title>
        <authorList>
            <person name="Murat C."/>
            <person name="Payen T."/>
            <person name="Noel B."/>
            <person name="Kuo A."/>
            <person name="Morin E."/>
            <person name="Chen J."/>
            <person name="Kohler A."/>
            <person name="Krizsan K."/>
            <person name="Balestrini R."/>
            <person name="Da Silva C."/>
            <person name="Montanini B."/>
            <person name="Hainaut M."/>
            <person name="Levati E."/>
            <person name="Barry K.W."/>
            <person name="Belfiori B."/>
            <person name="Cichocki N."/>
            <person name="Clum A."/>
            <person name="Dockter R.B."/>
            <person name="Fauchery L."/>
            <person name="Guy J."/>
            <person name="Iotti M."/>
            <person name="Le Tacon F."/>
            <person name="Lindquist E.A."/>
            <person name="Lipzen A."/>
            <person name="Malagnac F."/>
            <person name="Mello A."/>
            <person name="Molinier V."/>
            <person name="Miyauchi S."/>
            <person name="Poulain J."/>
            <person name="Riccioni C."/>
            <person name="Rubini A."/>
            <person name="Sitrit Y."/>
            <person name="Splivallo R."/>
            <person name="Traeger S."/>
            <person name="Wang M."/>
            <person name="Zifcakova L."/>
            <person name="Wipf D."/>
            <person name="Zambonelli A."/>
            <person name="Paolocci F."/>
            <person name="Nowrousian M."/>
            <person name="Ottonello S."/>
            <person name="Baldrian P."/>
            <person name="Spatafora J.W."/>
            <person name="Henrissat B."/>
            <person name="Nagy L.G."/>
            <person name="Aury J.M."/>
            <person name="Wincker P."/>
            <person name="Grigoriev I.V."/>
            <person name="Bonfante P."/>
            <person name="Martin F.M."/>
        </authorList>
    </citation>
    <scope>NUCLEOTIDE SEQUENCE [LARGE SCALE GENOMIC DNA]</scope>
    <source>
        <strain evidence="1 2">ATCC MYA-4762</strain>
    </source>
</reference>
<gene>
    <name evidence="1" type="ORF">L211DRAFT_847070</name>
</gene>
<dbReference type="AlphaFoldDB" id="A0A3N4LUE0"/>
<organism evidence="1 2">
    <name type="scientific">Terfezia boudieri ATCC MYA-4762</name>
    <dbReference type="NCBI Taxonomy" id="1051890"/>
    <lineage>
        <taxon>Eukaryota</taxon>
        <taxon>Fungi</taxon>
        <taxon>Dikarya</taxon>
        <taxon>Ascomycota</taxon>
        <taxon>Pezizomycotina</taxon>
        <taxon>Pezizomycetes</taxon>
        <taxon>Pezizales</taxon>
        <taxon>Pezizaceae</taxon>
        <taxon>Terfezia</taxon>
    </lineage>
</organism>
<dbReference type="InParanoid" id="A0A3N4LUE0"/>
<dbReference type="Proteomes" id="UP000267821">
    <property type="component" value="Unassembled WGS sequence"/>
</dbReference>